<dbReference type="PANTHER" id="PTHR41252">
    <property type="entry name" value="BLR2505 PROTEIN"/>
    <property type="match status" value="1"/>
</dbReference>
<evidence type="ECO:0000313" key="2">
    <source>
        <dbReference type="EMBL" id="POH71674.1"/>
    </source>
</evidence>
<comment type="caution">
    <text evidence="2">The sequence shown here is derived from an EMBL/GenBank/DDBJ whole genome shotgun (WGS) entry which is preliminary data.</text>
</comment>
<dbReference type="Proteomes" id="UP000237061">
    <property type="component" value="Unassembled WGS sequence"/>
</dbReference>
<dbReference type="InterPro" id="IPR037401">
    <property type="entry name" value="SnoaL-like"/>
</dbReference>
<dbReference type="AlphaFoldDB" id="A0A2S3ZRD9"/>
<name>A0A2S3ZRD9_ARTGL</name>
<dbReference type="GO" id="GO:0016787">
    <property type="term" value="F:hydrolase activity"/>
    <property type="evidence" value="ECO:0007669"/>
    <property type="project" value="UniProtKB-KW"/>
</dbReference>
<reference evidence="2 3" key="1">
    <citation type="submission" date="2018-01" db="EMBL/GenBank/DDBJ databases">
        <title>Arthrobacter sp. nov., from glaciers in China.</title>
        <authorList>
            <person name="Liu Q."/>
            <person name="Xin Y.-H."/>
        </authorList>
    </citation>
    <scope>NUCLEOTIDE SEQUENCE [LARGE SCALE GENOMIC DNA]</scope>
    <source>
        <strain evidence="2 3">HLT2-12-2</strain>
    </source>
</reference>
<keyword evidence="2" id="KW-0378">Hydrolase</keyword>
<organism evidence="2 3">
    <name type="scientific">Arthrobacter glacialis</name>
    <dbReference type="NCBI Taxonomy" id="1664"/>
    <lineage>
        <taxon>Bacteria</taxon>
        <taxon>Bacillati</taxon>
        <taxon>Actinomycetota</taxon>
        <taxon>Actinomycetes</taxon>
        <taxon>Micrococcales</taxon>
        <taxon>Micrococcaceae</taxon>
        <taxon>Arthrobacter</taxon>
    </lineage>
</organism>
<dbReference type="PANTHER" id="PTHR41252:SF1">
    <property type="entry name" value="BLR2505 PROTEIN"/>
    <property type="match status" value="1"/>
</dbReference>
<dbReference type="RefSeq" id="WP_103467530.1">
    <property type="nucleotide sequence ID" value="NZ_PPXB01000023.1"/>
</dbReference>
<sequence length="134" mass="14658">MTSQPEIQPVVKRYFAALASGDNDALKECFTSNAKWIAPGRLPNSGTWEGPDAIVDEFFPLASAQMTPGSFSTELVSATVGEGNVVIEWKSSAETTSGKAYKNSYIANLIICDDRIKEVREYFDTQYGETLFAS</sequence>
<evidence type="ECO:0000259" key="1">
    <source>
        <dbReference type="Pfam" id="PF12680"/>
    </source>
</evidence>
<keyword evidence="3" id="KW-1185">Reference proteome</keyword>
<dbReference type="Gene3D" id="3.10.450.50">
    <property type="match status" value="1"/>
</dbReference>
<protein>
    <submittedName>
        <fullName evidence="2">Limonene-1,2-epoxide hydrolase</fullName>
    </submittedName>
</protein>
<accession>A0A2S3ZRD9</accession>
<dbReference type="InterPro" id="IPR032710">
    <property type="entry name" value="NTF2-like_dom_sf"/>
</dbReference>
<dbReference type="SUPFAM" id="SSF54427">
    <property type="entry name" value="NTF2-like"/>
    <property type="match status" value="1"/>
</dbReference>
<proteinExistence type="predicted"/>
<dbReference type="EMBL" id="PPXC01000025">
    <property type="protein sequence ID" value="POH71674.1"/>
    <property type="molecule type" value="Genomic_DNA"/>
</dbReference>
<dbReference type="Pfam" id="PF12680">
    <property type="entry name" value="SnoaL_2"/>
    <property type="match status" value="1"/>
</dbReference>
<evidence type="ECO:0000313" key="3">
    <source>
        <dbReference type="Proteomes" id="UP000237061"/>
    </source>
</evidence>
<dbReference type="OrthoDB" id="5176305at2"/>
<feature type="domain" description="SnoaL-like" evidence="1">
    <location>
        <begin position="11"/>
        <end position="118"/>
    </location>
</feature>
<gene>
    <name evidence="2" type="ORF">CVS27_19585</name>
</gene>